<evidence type="ECO:0000313" key="1">
    <source>
        <dbReference type="EMBL" id="KAI3678019.1"/>
    </source>
</evidence>
<protein>
    <submittedName>
        <fullName evidence="1">Uncharacterized protein</fullName>
    </submittedName>
</protein>
<sequence>MVRSNFLRRDRFEIFDRLDADEQLELASAPNAHYGDRHAQIGARGFWPERGIALEGLDSTSIPGIVTARGWEHYIRTPPRYHPGLVPEVFRTEGIIWVRDTQVEISASAINEYLHAPAVPDEVARDFDDHGGIPDDVVRHYSIGDLSSSLRHDGSDMWGQGDKSMNHGDLHPDVAFWTVFIKCSLLPSSHRTNVSMKTAQILFAIQHNYMFDVGHIIFNQILKFGCKMCSLIYFSCLITYFCRRVGIAAASDEGALEAPKSDIGKKAYNHFCTHHGLPNLPTEGRRYRNRGRGATAQPQDKVRQGIAGRGARPPPPPIGRRQDVIPSLERLS</sequence>
<proteinExistence type="predicted"/>
<accession>A0ACB8Y3R4</accession>
<organism evidence="1 2">
    <name type="scientific">Arctium lappa</name>
    <name type="common">Greater burdock</name>
    <name type="synonym">Lappa major</name>
    <dbReference type="NCBI Taxonomy" id="4217"/>
    <lineage>
        <taxon>Eukaryota</taxon>
        <taxon>Viridiplantae</taxon>
        <taxon>Streptophyta</taxon>
        <taxon>Embryophyta</taxon>
        <taxon>Tracheophyta</taxon>
        <taxon>Spermatophyta</taxon>
        <taxon>Magnoliopsida</taxon>
        <taxon>eudicotyledons</taxon>
        <taxon>Gunneridae</taxon>
        <taxon>Pentapetalae</taxon>
        <taxon>asterids</taxon>
        <taxon>campanulids</taxon>
        <taxon>Asterales</taxon>
        <taxon>Asteraceae</taxon>
        <taxon>Carduoideae</taxon>
        <taxon>Cardueae</taxon>
        <taxon>Arctiinae</taxon>
        <taxon>Arctium</taxon>
    </lineage>
</organism>
<comment type="caution">
    <text evidence="1">The sequence shown here is derived from an EMBL/GenBank/DDBJ whole genome shotgun (WGS) entry which is preliminary data.</text>
</comment>
<dbReference type="Proteomes" id="UP001055879">
    <property type="component" value="Linkage Group LG14"/>
</dbReference>
<reference evidence="2" key="1">
    <citation type="journal article" date="2022" name="Mol. Ecol. Resour.">
        <title>The genomes of chicory, endive, great burdock and yacon provide insights into Asteraceae palaeo-polyploidization history and plant inulin production.</title>
        <authorList>
            <person name="Fan W."/>
            <person name="Wang S."/>
            <person name="Wang H."/>
            <person name="Wang A."/>
            <person name="Jiang F."/>
            <person name="Liu H."/>
            <person name="Zhao H."/>
            <person name="Xu D."/>
            <person name="Zhang Y."/>
        </authorList>
    </citation>
    <scope>NUCLEOTIDE SEQUENCE [LARGE SCALE GENOMIC DNA]</scope>
    <source>
        <strain evidence="2">cv. Niubang</strain>
    </source>
</reference>
<dbReference type="EMBL" id="CM042060">
    <property type="protein sequence ID" value="KAI3678019.1"/>
    <property type="molecule type" value="Genomic_DNA"/>
</dbReference>
<name>A0ACB8Y3R4_ARCLA</name>
<gene>
    <name evidence="1" type="ORF">L6452_37298</name>
</gene>
<evidence type="ECO:0000313" key="2">
    <source>
        <dbReference type="Proteomes" id="UP001055879"/>
    </source>
</evidence>
<keyword evidence="2" id="KW-1185">Reference proteome</keyword>
<reference evidence="1 2" key="2">
    <citation type="journal article" date="2022" name="Mol. Ecol. Resour.">
        <title>The genomes of chicory, endive, great burdock and yacon provide insights into Asteraceae paleo-polyploidization history and plant inulin production.</title>
        <authorList>
            <person name="Fan W."/>
            <person name="Wang S."/>
            <person name="Wang H."/>
            <person name="Wang A."/>
            <person name="Jiang F."/>
            <person name="Liu H."/>
            <person name="Zhao H."/>
            <person name="Xu D."/>
            <person name="Zhang Y."/>
        </authorList>
    </citation>
    <scope>NUCLEOTIDE SEQUENCE [LARGE SCALE GENOMIC DNA]</scope>
    <source>
        <strain evidence="2">cv. Niubang</strain>
    </source>
</reference>